<protein>
    <recommendedName>
        <fullName evidence="2">GPI ethanolamine phosphate transferase 2 C-terminal domain-containing protein</fullName>
    </recommendedName>
</protein>
<feature type="transmembrane region" description="Helical" evidence="1">
    <location>
        <begin position="59"/>
        <end position="76"/>
    </location>
</feature>
<feature type="domain" description="GPI ethanolamine phosphate transferase 2 C-terminal" evidence="2">
    <location>
        <begin position="15"/>
        <end position="73"/>
    </location>
</feature>
<dbReference type="OrthoDB" id="272139at2759"/>
<organism evidence="3 4">
    <name type="scientific">Stegodyphus mimosarum</name>
    <name type="common">African social velvet spider</name>
    <dbReference type="NCBI Taxonomy" id="407821"/>
    <lineage>
        <taxon>Eukaryota</taxon>
        <taxon>Metazoa</taxon>
        <taxon>Ecdysozoa</taxon>
        <taxon>Arthropoda</taxon>
        <taxon>Chelicerata</taxon>
        <taxon>Arachnida</taxon>
        <taxon>Araneae</taxon>
        <taxon>Araneomorphae</taxon>
        <taxon>Entelegynae</taxon>
        <taxon>Eresoidea</taxon>
        <taxon>Eresidae</taxon>
        <taxon>Stegodyphus</taxon>
    </lineage>
</organism>
<sequence length="81" mass="9559">MDLSFLCNVLHIRNTSDKLYTIVILLVSHRILRSWNQTGNKWQHLPDISDWLNQEQNSVFSSLIVFIAIIILIFFLKEKCN</sequence>
<evidence type="ECO:0000256" key="1">
    <source>
        <dbReference type="SAM" id="Phobius"/>
    </source>
</evidence>
<accession>A0A087TA52</accession>
<reference evidence="3 4" key="1">
    <citation type="submission" date="2013-11" db="EMBL/GenBank/DDBJ databases">
        <title>Genome sequencing of Stegodyphus mimosarum.</title>
        <authorList>
            <person name="Bechsgaard J."/>
        </authorList>
    </citation>
    <scope>NUCLEOTIDE SEQUENCE [LARGE SCALE GENOMIC DNA]</scope>
</reference>
<evidence type="ECO:0000313" key="3">
    <source>
        <dbReference type="EMBL" id="KFM61991.1"/>
    </source>
</evidence>
<keyword evidence="1" id="KW-1133">Transmembrane helix</keyword>
<gene>
    <name evidence="3" type="ORF">X975_01437</name>
</gene>
<keyword evidence="4" id="KW-1185">Reference proteome</keyword>
<keyword evidence="1" id="KW-0472">Membrane</keyword>
<feature type="non-terminal residue" evidence="3">
    <location>
        <position position="81"/>
    </location>
</feature>
<evidence type="ECO:0000313" key="4">
    <source>
        <dbReference type="Proteomes" id="UP000054359"/>
    </source>
</evidence>
<keyword evidence="1" id="KW-0812">Transmembrane</keyword>
<dbReference type="Proteomes" id="UP000054359">
    <property type="component" value="Unassembled WGS sequence"/>
</dbReference>
<dbReference type="Pfam" id="PF19316">
    <property type="entry name" value="PIGO_PIGG"/>
    <property type="match status" value="1"/>
</dbReference>
<evidence type="ECO:0000259" key="2">
    <source>
        <dbReference type="Pfam" id="PF19316"/>
    </source>
</evidence>
<dbReference type="AlphaFoldDB" id="A0A087TA52"/>
<proteinExistence type="predicted"/>
<name>A0A087TA52_STEMI</name>
<dbReference type="InterPro" id="IPR045687">
    <property type="entry name" value="PIGG/GPI7_C"/>
</dbReference>
<dbReference type="EMBL" id="KK114248">
    <property type="protein sequence ID" value="KFM61991.1"/>
    <property type="molecule type" value="Genomic_DNA"/>
</dbReference>